<name>A0A371EDG5_MUCPR</name>
<reference evidence="1" key="1">
    <citation type="submission" date="2018-05" db="EMBL/GenBank/DDBJ databases">
        <title>Draft genome of Mucuna pruriens seed.</title>
        <authorList>
            <person name="Nnadi N.E."/>
            <person name="Vos R."/>
            <person name="Hasami M.H."/>
            <person name="Devisetty U.K."/>
            <person name="Aguiy J.C."/>
        </authorList>
    </citation>
    <scope>NUCLEOTIDE SEQUENCE [LARGE SCALE GENOMIC DNA]</scope>
    <source>
        <strain evidence="1">JCA_2017</strain>
    </source>
</reference>
<sequence>MPLVTQMASITHEGDNLKPYFTKAKGSKPNLATLKYHRTIIIAISASSCAYKGRDVLLAVNAMRISICRIVLAPKASHREFTNVLVGKLDTGIRPPPFSFDIIKHG</sequence>
<organism evidence="1 2">
    <name type="scientific">Mucuna pruriens</name>
    <name type="common">Velvet bean</name>
    <name type="synonym">Dolichos pruriens</name>
    <dbReference type="NCBI Taxonomy" id="157652"/>
    <lineage>
        <taxon>Eukaryota</taxon>
        <taxon>Viridiplantae</taxon>
        <taxon>Streptophyta</taxon>
        <taxon>Embryophyta</taxon>
        <taxon>Tracheophyta</taxon>
        <taxon>Spermatophyta</taxon>
        <taxon>Magnoliopsida</taxon>
        <taxon>eudicotyledons</taxon>
        <taxon>Gunneridae</taxon>
        <taxon>Pentapetalae</taxon>
        <taxon>rosids</taxon>
        <taxon>fabids</taxon>
        <taxon>Fabales</taxon>
        <taxon>Fabaceae</taxon>
        <taxon>Papilionoideae</taxon>
        <taxon>50 kb inversion clade</taxon>
        <taxon>NPAAA clade</taxon>
        <taxon>indigoferoid/millettioid clade</taxon>
        <taxon>Phaseoleae</taxon>
        <taxon>Mucuna</taxon>
    </lineage>
</organism>
<proteinExistence type="predicted"/>
<gene>
    <name evidence="1" type="ORF">CR513_57410</name>
</gene>
<feature type="non-terminal residue" evidence="1">
    <location>
        <position position="106"/>
    </location>
</feature>
<dbReference type="AlphaFoldDB" id="A0A371EDG5"/>
<protein>
    <submittedName>
        <fullName evidence="1">Uncharacterized protein</fullName>
    </submittedName>
</protein>
<comment type="caution">
    <text evidence="1">The sequence shown here is derived from an EMBL/GenBank/DDBJ whole genome shotgun (WGS) entry which is preliminary data.</text>
</comment>
<dbReference type="Proteomes" id="UP000257109">
    <property type="component" value="Unassembled WGS sequence"/>
</dbReference>
<dbReference type="EMBL" id="QJKJ01014565">
    <property type="protein sequence ID" value="RDX64075.1"/>
    <property type="molecule type" value="Genomic_DNA"/>
</dbReference>
<evidence type="ECO:0000313" key="2">
    <source>
        <dbReference type="Proteomes" id="UP000257109"/>
    </source>
</evidence>
<keyword evidence="2" id="KW-1185">Reference proteome</keyword>
<accession>A0A371EDG5</accession>
<evidence type="ECO:0000313" key="1">
    <source>
        <dbReference type="EMBL" id="RDX64075.1"/>
    </source>
</evidence>